<evidence type="ECO:0000259" key="1">
    <source>
        <dbReference type="PROSITE" id="PS51272"/>
    </source>
</evidence>
<comment type="caution">
    <text evidence="2">The sequence shown here is derived from an EMBL/GenBank/DDBJ whole genome shotgun (WGS) entry which is preliminary data.</text>
</comment>
<dbReference type="PROSITE" id="PS51272">
    <property type="entry name" value="SLH"/>
    <property type="match status" value="2"/>
</dbReference>
<dbReference type="InterPro" id="IPR001119">
    <property type="entry name" value="SLH_dom"/>
</dbReference>
<dbReference type="GO" id="GO:0031176">
    <property type="term" value="F:endo-1,4-beta-xylanase activity"/>
    <property type="evidence" value="ECO:0007669"/>
    <property type="project" value="UniProtKB-EC"/>
</dbReference>
<gene>
    <name evidence="2" type="primary">xynA1_14</name>
    <name evidence="2" type="ORF">SDC9_193049</name>
</gene>
<feature type="domain" description="SLH" evidence="1">
    <location>
        <begin position="107"/>
        <end position="163"/>
    </location>
</feature>
<evidence type="ECO:0000313" key="2">
    <source>
        <dbReference type="EMBL" id="MPN45482.1"/>
    </source>
</evidence>
<dbReference type="GO" id="GO:0045493">
    <property type="term" value="P:xylan catabolic process"/>
    <property type="evidence" value="ECO:0007669"/>
    <property type="project" value="UniProtKB-KW"/>
</dbReference>
<dbReference type="AlphaFoldDB" id="A0A645I3X9"/>
<dbReference type="EC" id="3.2.1.8" evidence="2"/>
<keyword evidence="2" id="KW-0624">Polysaccharide degradation</keyword>
<organism evidence="2">
    <name type="scientific">bioreactor metagenome</name>
    <dbReference type="NCBI Taxonomy" id="1076179"/>
    <lineage>
        <taxon>unclassified sequences</taxon>
        <taxon>metagenomes</taxon>
        <taxon>ecological metagenomes</taxon>
    </lineage>
</organism>
<feature type="domain" description="SLH" evidence="1">
    <location>
        <begin position="40"/>
        <end position="102"/>
    </location>
</feature>
<dbReference type="Pfam" id="PF00395">
    <property type="entry name" value="SLH"/>
    <property type="match status" value="3"/>
</dbReference>
<keyword evidence="2" id="KW-0378">Hydrolase</keyword>
<keyword evidence="2" id="KW-0119">Carbohydrate metabolism</keyword>
<protein>
    <submittedName>
        <fullName evidence="2">Endo-1,4-beta-xylanase A</fullName>
        <ecNumber evidence="2">3.2.1.8</ecNumber>
    </submittedName>
</protein>
<reference evidence="2" key="1">
    <citation type="submission" date="2019-08" db="EMBL/GenBank/DDBJ databases">
        <authorList>
            <person name="Kucharzyk K."/>
            <person name="Murdoch R.W."/>
            <person name="Higgins S."/>
            <person name="Loffler F."/>
        </authorList>
    </citation>
    <scope>NUCLEOTIDE SEQUENCE</scope>
</reference>
<proteinExistence type="predicted"/>
<sequence>MYNHSVMTGVGGSSFAPSNTLTRGDFMLMLCRAFAFDSGSGSNFSDVAAGTYYYQAILTTKTLGIAQGSSNQFYPTQGITRQDGAVFLLRALNVAGVSLQAGSTSDLSQFSDVGKVQSYASSSLATLVRNGILVGDGSAINPEGIVSRAEMAVILHRVLQMTR</sequence>
<keyword evidence="2" id="KW-0326">Glycosidase</keyword>
<dbReference type="EMBL" id="VSSQ01105441">
    <property type="protein sequence ID" value="MPN45482.1"/>
    <property type="molecule type" value="Genomic_DNA"/>
</dbReference>
<keyword evidence="2" id="KW-0858">Xylan degradation</keyword>
<accession>A0A645I3X9</accession>
<name>A0A645I3X9_9ZZZZ</name>